<dbReference type="Pfam" id="PF01183">
    <property type="entry name" value="Glyco_hydro_25"/>
    <property type="match status" value="1"/>
</dbReference>
<evidence type="ECO:0000256" key="2">
    <source>
        <dbReference type="ARBA" id="ARBA00022801"/>
    </source>
</evidence>
<dbReference type="Proteomes" id="UP001597196">
    <property type="component" value="Unassembled WGS sequence"/>
</dbReference>
<feature type="region of interest" description="Disordered" evidence="4">
    <location>
        <begin position="212"/>
        <end position="263"/>
    </location>
</feature>
<evidence type="ECO:0000313" key="6">
    <source>
        <dbReference type="EMBL" id="MFD1430238.1"/>
    </source>
</evidence>
<sequence length="345" mass="37509">MTLNGIDVSSHQYDTQLHTYIDLTRTTGDFVIVKATEGTGYRNPAFTKHAQQAQAAGKLLGLYHYLKNGDPIAQADYFLSAARPYIGQAILVVDIEDAPLLNQTGPDNGKRFLDRIRAATGITGFVYTYLNEENHRNWTKLVAAGYPLWLAQYNFGDVRGYIPRPLNGKLKNWPAMTIFQYTSTGYLPGWRGRLDFNVFYGTKADWQKWATGKAGSTPGKTVPAKPAPTSPTVATAKPATAAKPAPPSTAAKPATAVKPATTASNWHSEKGTFTLNRAIILREGPSTSAKAIATLQAGQKVSYNAFTYSGGYVWIRQPRSGGKFGYMATGTASGTKRTSYWGSFS</sequence>
<dbReference type="PANTHER" id="PTHR34135">
    <property type="entry name" value="LYSOZYME"/>
    <property type="match status" value="1"/>
</dbReference>
<keyword evidence="3" id="KW-0326">Glycosidase</keyword>
<dbReference type="InterPro" id="IPR017853">
    <property type="entry name" value="GH"/>
</dbReference>
<dbReference type="InterPro" id="IPR002053">
    <property type="entry name" value="Glyco_hydro_25"/>
</dbReference>
<dbReference type="PROSITE" id="PS51781">
    <property type="entry name" value="SH3B"/>
    <property type="match status" value="1"/>
</dbReference>
<organism evidence="6 7">
    <name type="scientific">Lacticaseibacillus mingshuiensis</name>
    <dbReference type="NCBI Taxonomy" id="2799574"/>
    <lineage>
        <taxon>Bacteria</taxon>
        <taxon>Bacillati</taxon>
        <taxon>Bacillota</taxon>
        <taxon>Bacilli</taxon>
        <taxon>Lactobacillales</taxon>
        <taxon>Lactobacillaceae</taxon>
        <taxon>Lacticaseibacillus</taxon>
    </lineage>
</organism>
<evidence type="ECO:0000256" key="4">
    <source>
        <dbReference type="SAM" id="MobiDB-lite"/>
    </source>
</evidence>
<evidence type="ECO:0000259" key="5">
    <source>
        <dbReference type="PROSITE" id="PS51781"/>
    </source>
</evidence>
<dbReference type="PROSITE" id="PS51904">
    <property type="entry name" value="GLYCOSYL_HYDROL_F25_2"/>
    <property type="match status" value="1"/>
</dbReference>
<dbReference type="Gene3D" id="2.30.30.40">
    <property type="entry name" value="SH3 Domains"/>
    <property type="match status" value="1"/>
</dbReference>
<reference evidence="7" key="1">
    <citation type="journal article" date="2019" name="Int. J. Syst. Evol. Microbiol.">
        <title>The Global Catalogue of Microorganisms (GCM) 10K type strain sequencing project: providing services to taxonomists for standard genome sequencing and annotation.</title>
        <authorList>
            <consortium name="The Broad Institute Genomics Platform"/>
            <consortium name="The Broad Institute Genome Sequencing Center for Infectious Disease"/>
            <person name="Wu L."/>
            <person name="Ma J."/>
        </authorList>
    </citation>
    <scope>NUCLEOTIDE SEQUENCE [LARGE SCALE GENOMIC DNA]</scope>
    <source>
        <strain evidence="7">CCM 8980</strain>
    </source>
</reference>
<accession>A0ABW4CJS9</accession>
<proteinExistence type="inferred from homology"/>
<dbReference type="Pfam" id="PF08460">
    <property type="entry name" value="SH3_5"/>
    <property type="match status" value="1"/>
</dbReference>
<name>A0ABW4CJS9_9LACO</name>
<evidence type="ECO:0000256" key="1">
    <source>
        <dbReference type="ARBA" id="ARBA00010646"/>
    </source>
</evidence>
<comment type="similarity">
    <text evidence="1">Belongs to the glycosyl hydrolase 25 family.</text>
</comment>
<dbReference type="SMART" id="SM00641">
    <property type="entry name" value="Glyco_25"/>
    <property type="match status" value="1"/>
</dbReference>
<dbReference type="InterPro" id="IPR003646">
    <property type="entry name" value="SH3-like_bac-type"/>
</dbReference>
<dbReference type="Gene3D" id="3.20.20.80">
    <property type="entry name" value="Glycosidases"/>
    <property type="match status" value="1"/>
</dbReference>
<dbReference type="SMART" id="SM00287">
    <property type="entry name" value="SH3b"/>
    <property type="match status" value="1"/>
</dbReference>
<protein>
    <submittedName>
        <fullName evidence="6">GH25 family lysozyme</fullName>
    </submittedName>
</protein>
<evidence type="ECO:0000256" key="3">
    <source>
        <dbReference type="ARBA" id="ARBA00023295"/>
    </source>
</evidence>
<dbReference type="RefSeq" id="WP_203626562.1">
    <property type="nucleotide sequence ID" value="NZ_BOLQ01000006.1"/>
</dbReference>
<feature type="compositionally biased region" description="Low complexity" evidence="4">
    <location>
        <begin position="230"/>
        <end position="263"/>
    </location>
</feature>
<dbReference type="PANTHER" id="PTHR34135:SF2">
    <property type="entry name" value="LYSOZYME"/>
    <property type="match status" value="1"/>
</dbReference>
<dbReference type="SUPFAM" id="SSF51445">
    <property type="entry name" value="(Trans)glycosidases"/>
    <property type="match status" value="1"/>
</dbReference>
<feature type="domain" description="SH3b" evidence="5">
    <location>
        <begin position="268"/>
        <end position="336"/>
    </location>
</feature>
<dbReference type="InterPro" id="IPR018077">
    <property type="entry name" value="Glyco_hydro_fam25_subgr"/>
</dbReference>
<keyword evidence="7" id="KW-1185">Reference proteome</keyword>
<keyword evidence="2" id="KW-0378">Hydrolase</keyword>
<gene>
    <name evidence="6" type="ORF">ACFQ4P_08265</name>
</gene>
<dbReference type="EMBL" id="JBHTOC010000011">
    <property type="protein sequence ID" value="MFD1430238.1"/>
    <property type="molecule type" value="Genomic_DNA"/>
</dbReference>
<evidence type="ECO:0000313" key="7">
    <source>
        <dbReference type="Proteomes" id="UP001597196"/>
    </source>
</evidence>
<comment type="caution">
    <text evidence="6">The sequence shown here is derived from an EMBL/GenBank/DDBJ whole genome shotgun (WGS) entry which is preliminary data.</text>
</comment>